<dbReference type="RefSeq" id="WP_082894745.1">
    <property type="nucleotide sequence ID" value="NZ_JAFBRH010000004.1"/>
</dbReference>
<dbReference type="EMBL" id="JAFBRM010000004">
    <property type="protein sequence ID" value="MBM1715184.1"/>
    <property type="molecule type" value="Genomic_DNA"/>
</dbReference>
<reference evidence="12 13" key="1">
    <citation type="submission" date="2021-01" db="EMBL/GenBank/DDBJ databases">
        <title>Diatom-associated Roseobacters Show Island Model of Population Structure.</title>
        <authorList>
            <person name="Qu L."/>
            <person name="Feng X."/>
            <person name="Chen Y."/>
            <person name="Li L."/>
            <person name="Wang X."/>
            <person name="Hu Z."/>
            <person name="Wang H."/>
            <person name="Luo H."/>
        </authorList>
    </citation>
    <scope>NUCLEOTIDE SEQUENCE [LARGE SCALE GENOMIC DNA]</scope>
    <source>
        <strain evidence="12 13">TR60-84</strain>
    </source>
</reference>
<dbReference type="AlphaFoldDB" id="A0AAE3B7L0"/>
<dbReference type="InterPro" id="IPR002386">
    <property type="entry name" value="Amicyanin/Pseudoazurin"/>
</dbReference>
<accession>A0AAE3B7L0</accession>
<keyword evidence="13" id="KW-1185">Reference proteome</keyword>
<organism evidence="12 13">
    <name type="scientific">Sulfitobacter geojensis</name>
    <dbReference type="NCBI Taxonomy" id="1342299"/>
    <lineage>
        <taxon>Bacteria</taxon>
        <taxon>Pseudomonadati</taxon>
        <taxon>Pseudomonadota</taxon>
        <taxon>Alphaproteobacteria</taxon>
        <taxon>Rhodobacterales</taxon>
        <taxon>Roseobacteraceae</taxon>
        <taxon>Sulfitobacter</taxon>
    </lineage>
</organism>
<keyword evidence="10" id="KW-0732">Signal</keyword>
<dbReference type="NCBIfam" id="TIGR02375">
    <property type="entry name" value="pseudoazurin"/>
    <property type="match status" value="1"/>
</dbReference>
<evidence type="ECO:0000256" key="4">
    <source>
        <dbReference type="ARBA" id="ARBA00022723"/>
    </source>
</evidence>
<dbReference type="GO" id="GO:0009055">
    <property type="term" value="F:electron transfer activity"/>
    <property type="evidence" value="ECO:0007669"/>
    <property type="project" value="InterPro"/>
</dbReference>
<keyword evidence="4 9" id="KW-0479">Metal-binding</keyword>
<evidence type="ECO:0000256" key="3">
    <source>
        <dbReference type="ARBA" id="ARBA00022448"/>
    </source>
</evidence>
<dbReference type="Proteomes" id="UP000732193">
    <property type="component" value="Unassembled WGS sequence"/>
</dbReference>
<feature type="chain" id="PRO_5042129775" description="Pseudoazurin" evidence="10">
    <location>
        <begin position="22"/>
        <end position="143"/>
    </location>
</feature>
<keyword evidence="7 9" id="KW-0186">Copper</keyword>
<evidence type="ECO:0000256" key="6">
    <source>
        <dbReference type="ARBA" id="ARBA00022982"/>
    </source>
</evidence>
<evidence type="ECO:0000256" key="8">
    <source>
        <dbReference type="NCBIfam" id="TIGR02375"/>
    </source>
</evidence>
<dbReference type="InterPro" id="IPR000923">
    <property type="entry name" value="BlueCu_1"/>
</dbReference>
<evidence type="ECO:0000313" key="13">
    <source>
        <dbReference type="Proteomes" id="UP000732193"/>
    </source>
</evidence>
<feature type="binding site" evidence="9">
    <location>
        <position position="102"/>
    </location>
    <ligand>
        <name>Cu cation</name>
        <dbReference type="ChEBI" id="CHEBI:23378"/>
    </ligand>
</feature>
<comment type="subcellular location">
    <subcellularLocation>
        <location evidence="1">Periplasm</location>
    </subcellularLocation>
</comment>
<dbReference type="Pfam" id="PF00127">
    <property type="entry name" value="Copper-bind"/>
    <property type="match status" value="1"/>
</dbReference>
<protein>
    <recommendedName>
        <fullName evidence="2 8">Pseudoazurin</fullName>
    </recommendedName>
</protein>
<dbReference type="PROSITE" id="PS00196">
    <property type="entry name" value="COPPER_BLUE"/>
    <property type="match status" value="1"/>
</dbReference>
<dbReference type="InterPro" id="IPR001235">
    <property type="entry name" value="Copper_blue_Plastocyanin"/>
</dbReference>
<dbReference type="GO" id="GO:0042597">
    <property type="term" value="C:periplasmic space"/>
    <property type="evidence" value="ECO:0007669"/>
    <property type="project" value="UniProtKB-SubCell"/>
</dbReference>
<dbReference type="PRINTS" id="PR00156">
    <property type="entry name" value="COPPERBLUE"/>
</dbReference>
<dbReference type="PRINTS" id="PR00155">
    <property type="entry name" value="AMICYANIN"/>
</dbReference>
<evidence type="ECO:0000256" key="5">
    <source>
        <dbReference type="ARBA" id="ARBA00022764"/>
    </source>
</evidence>
<feature type="binding site" evidence="9">
    <location>
        <position position="99"/>
    </location>
    <ligand>
        <name>Cu cation</name>
        <dbReference type="ChEBI" id="CHEBI:23378"/>
    </ligand>
</feature>
<evidence type="ECO:0000256" key="2">
    <source>
        <dbReference type="ARBA" id="ARBA00016984"/>
    </source>
</evidence>
<dbReference type="Gene3D" id="2.60.40.420">
    <property type="entry name" value="Cupredoxins - blue copper proteins"/>
    <property type="match status" value="1"/>
</dbReference>
<sequence>MIRTLATGLALAAMMGSAAFAETFEVRMLNKGESGSMVFEPAALRIAAGDTVKFIPADKGHNAETVKGMIPEGAEAFAGKINEEIDVTLTEPGFYGVKCKPHWGMGMVMVIAVGDAAADADSFLAGKMPKKAKTRFEESLSEF</sequence>
<dbReference type="CDD" id="cd04218">
    <property type="entry name" value="Pseudoazurin"/>
    <property type="match status" value="1"/>
</dbReference>
<dbReference type="InterPro" id="IPR028871">
    <property type="entry name" value="BlueCu_1_BS"/>
</dbReference>
<feature type="binding site" evidence="9">
    <location>
        <position position="107"/>
    </location>
    <ligand>
        <name>Cu cation</name>
        <dbReference type="ChEBI" id="CHEBI:23378"/>
    </ligand>
</feature>
<comment type="cofactor">
    <cofactor evidence="9">
        <name>Cu cation</name>
        <dbReference type="ChEBI" id="CHEBI:23378"/>
    </cofactor>
    <text evidence="9">Binds 1 copper ion per subunit.</text>
</comment>
<evidence type="ECO:0000256" key="9">
    <source>
        <dbReference type="PIRSR" id="PIRSR602386-1"/>
    </source>
</evidence>
<feature type="domain" description="Blue (type 1) copper" evidence="11">
    <location>
        <begin position="27"/>
        <end position="113"/>
    </location>
</feature>
<evidence type="ECO:0000313" key="12">
    <source>
        <dbReference type="EMBL" id="MBM1715184.1"/>
    </source>
</evidence>
<dbReference type="InterPro" id="IPR008972">
    <property type="entry name" value="Cupredoxin"/>
</dbReference>
<evidence type="ECO:0000256" key="1">
    <source>
        <dbReference type="ARBA" id="ARBA00004418"/>
    </source>
</evidence>
<evidence type="ECO:0000256" key="10">
    <source>
        <dbReference type="SAM" id="SignalP"/>
    </source>
</evidence>
<evidence type="ECO:0000256" key="7">
    <source>
        <dbReference type="ARBA" id="ARBA00023008"/>
    </source>
</evidence>
<keyword evidence="6" id="KW-0249">Electron transport</keyword>
<keyword evidence="5" id="KW-0574">Periplasm</keyword>
<name>A0AAE3B7L0_9RHOB</name>
<feature type="signal peptide" evidence="10">
    <location>
        <begin position="1"/>
        <end position="21"/>
    </location>
</feature>
<evidence type="ECO:0000259" key="11">
    <source>
        <dbReference type="Pfam" id="PF00127"/>
    </source>
</evidence>
<dbReference type="GO" id="GO:0005507">
    <property type="term" value="F:copper ion binding"/>
    <property type="evidence" value="ECO:0007669"/>
    <property type="project" value="UniProtKB-UniRule"/>
</dbReference>
<keyword evidence="3" id="KW-0813">Transport</keyword>
<feature type="binding site" evidence="9">
    <location>
        <position position="61"/>
    </location>
    <ligand>
        <name>Cu cation</name>
        <dbReference type="ChEBI" id="CHEBI:23378"/>
    </ligand>
</feature>
<comment type="caution">
    <text evidence="12">The sequence shown here is derived from an EMBL/GenBank/DDBJ whole genome shotgun (WGS) entry which is preliminary data.</text>
</comment>
<dbReference type="InterPro" id="IPR012745">
    <property type="entry name" value="Pseudoazurin"/>
</dbReference>
<dbReference type="SUPFAM" id="SSF49503">
    <property type="entry name" value="Cupredoxins"/>
    <property type="match status" value="1"/>
</dbReference>
<proteinExistence type="predicted"/>
<gene>
    <name evidence="12" type="ORF">JQV55_16565</name>
</gene>